<dbReference type="SUPFAM" id="SSF47336">
    <property type="entry name" value="ACP-like"/>
    <property type="match status" value="1"/>
</dbReference>
<organism evidence="16 17">
    <name type="scientific">Pneumocystis carinii (strain B80)</name>
    <name type="common">Rat pneumocystis pneumonia agent</name>
    <name type="synonym">Pneumocystis carinii f. sp. carinii</name>
    <dbReference type="NCBI Taxonomy" id="1408658"/>
    <lineage>
        <taxon>Eukaryota</taxon>
        <taxon>Fungi</taxon>
        <taxon>Dikarya</taxon>
        <taxon>Ascomycota</taxon>
        <taxon>Taphrinomycotina</taxon>
        <taxon>Pneumocystomycetes</taxon>
        <taxon>Pneumocystaceae</taxon>
        <taxon>Pneumocystis</taxon>
    </lineage>
</organism>
<dbReference type="OrthoDB" id="448946at2759"/>
<keyword evidence="5 14" id="KW-0596">Phosphopantetheine</keyword>
<dbReference type="NCBIfam" id="NF002150">
    <property type="entry name" value="PRK00982.1-4"/>
    <property type="match status" value="1"/>
</dbReference>
<keyword evidence="10" id="KW-0249">Electron transport</keyword>
<dbReference type="VEuPathDB" id="FungiDB:T552_02149"/>
<keyword evidence="13 14" id="KW-0275">Fatty acid biosynthesis</keyword>
<dbReference type="AlphaFoldDB" id="A0A0W4ZH72"/>
<evidence type="ECO:0000256" key="2">
    <source>
        <dbReference type="ARBA" id="ARBA00005194"/>
    </source>
</evidence>
<reference evidence="17" key="1">
    <citation type="journal article" date="2016" name="Nat. Commun.">
        <title>Genome analysis of three Pneumocystis species reveals adaptation mechanisms to life exclusively in mammalian hosts.</title>
        <authorList>
            <person name="Ma L."/>
            <person name="Chen Z."/>
            <person name="Huang D.W."/>
            <person name="Kutty G."/>
            <person name="Ishihara M."/>
            <person name="Wang H."/>
            <person name="Abouelleil A."/>
            <person name="Bishop L."/>
            <person name="Davey E."/>
            <person name="Deng R."/>
            <person name="Deng X."/>
            <person name="Fan L."/>
            <person name="Fantoni G."/>
            <person name="Fitzgerald M."/>
            <person name="Gogineni E."/>
            <person name="Goldberg J.M."/>
            <person name="Handley G."/>
            <person name="Hu X."/>
            <person name="Huber C."/>
            <person name="Jiao X."/>
            <person name="Jones K."/>
            <person name="Levin J.Z."/>
            <person name="Liu Y."/>
            <person name="Macdonald P."/>
            <person name="Melnikov A."/>
            <person name="Raley C."/>
            <person name="Sassi M."/>
            <person name="Sherman B.T."/>
            <person name="Song X."/>
            <person name="Sykes S."/>
            <person name="Tran B."/>
            <person name="Walsh L."/>
            <person name="Xia Y."/>
            <person name="Yang J."/>
            <person name="Young S."/>
            <person name="Zeng Q."/>
            <person name="Zheng X."/>
            <person name="Stephens R."/>
            <person name="Nusbaum C."/>
            <person name="Birren B.W."/>
            <person name="Azadi P."/>
            <person name="Lempicki R.A."/>
            <person name="Cuomo C.A."/>
            <person name="Kovacs J.A."/>
        </authorList>
    </citation>
    <scope>NUCLEOTIDE SEQUENCE [LARGE SCALE GENOMIC DNA]</scope>
    <source>
        <strain evidence="17">B80</strain>
    </source>
</reference>
<keyword evidence="6 14" id="KW-0444">Lipid biosynthesis</keyword>
<dbReference type="PROSITE" id="PS50075">
    <property type="entry name" value="CARRIER"/>
    <property type="match status" value="1"/>
</dbReference>
<dbReference type="PROSITE" id="PS00012">
    <property type="entry name" value="PHOSPHOPANTETHEINE"/>
    <property type="match status" value="1"/>
</dbReference>
<evidence type="ECO:0000256" key="5">
    <source>
        <dbReference type="ARBA" id="ARBA00022450"/>
    </source>
</evidence>
<sequence length="124" mass="14024">MLFRSFSCIRLFSRNFLVQNRLNINKTLINSSSTRFYSQARLSKQEIESRIIDIVKGFDKITDPSKITPTSSFSADLGLDSLDTVEVVMAIEEAFNIEIPDKEADEIRTIGEAITYISNHPDAC</sequence>
<comment type="pathway">
    <text evidence="2">Lipid metabolism; fatty acid biosynthesis.</text>
</comment>
<evidence type="ECO:0000256" key="11">
    <source>
        <dbReference type="ARBA" id="ARBA00023098"/>
    </source>
</evidence>
<comment type="subcellular location">
    <subcellularLocation>
        <location evidence="1">Mitochondrion</location>
    </subcellularLocation>
</comment>
<evidence type="ECO:0000256" key="1">
    <source>
        <dbReference type="ARBA" id="ARBA00004173"/>
    </source>
</evidence>
<gene>
    <name evidence="16" type="ORF">T552_02149</name>
</gene>
<keyword evidence="4" id="KW-0813">Transport</keyword>
<accession>A0A0W4ZH72</accession>
<comment type="caution">
    <text evidence="16">The sequence shown here is derived from an EMBL/GenBank/DDBJ whole genome shotgun (WGS) entry which is preliminary data.</text>
</comment>
<dbReference type="EMBL" id="LFVZ01000009">
    <property type="protein sequence ID" value="KTW27709.1"/>
    <property type="molecule type" value="Genomic_DNA"/>
</dbReference>
<evidence type="ECO:0000256" key="8">
    <source>
        <dbReference type="ARBA" id="ARBA00022832"/>
    </source>
</evidence>
<evidence type="ECO:0000256" key="6">
    <source>
        <dbReference type="ARBA" id="ARBA00022516"/>
    </source>
</evidence>
<dbReference type="PANTHER" id="PTHR20863">
    <property type="entry name" value="ACYL CARRIER PROTEIN"/>
    <property type="match status" value="1"/>
</dbReference>
<dbReference type="InterPro" id="IPR036736">
    <property type="entry name" value="ACP-like_sf"/>
</dbReference>
<dbReference type="InterPro" id="IPR009081">
    <property type="entry name" value="PP-bd_ACP"/>
</dbReference>
<feature type="domain" description="Carrier" evidence="15">
    <location>
        <begin position="45"/>
        <end position="121"/>
    </location>
</feature>
<evidence type="ECO:0000256" key="3">
    <source>
        <dbReference type="ARBA" id="ARBA00010930"/>
    </source>
</evidence>
<dbReference type="InterPro" id="IPR006162">
    <property type="entry name" value="Ppantetheine_attach_site"/>
</dbReference>
<comment type="function">
    <text evidence="14">Carrier of the growing fatty acid chain in fatty acid biosynthesis.</text>
</comment>
<evidence type="ECO:0000256" key="12">
    <source>
        <dbReference type="ARBA" id="ARBA00023128"/>
    </source>
</evidence>
<dbReference type="Proteomes" id="UP000054454">
    <property type="component" value="Unassembled WGS sequence"/>
</dbReference>
<evidence type="ECO:0000256" key="9">
    <source>
        <dbReference type="ARBA" id="ARBA00022946"/>
    </source>
</evidence>
<dbReference type="GO" id="GO:0000036">
    <property type="term" value="F:acyl carrier activity"/>
    <property type="evidence" value="ECO:0007669"/>
    <property type="project" value="TreeGrafter"/>
</dbReference>
<name>A0A0W4ZH72_PNEC8</name>
<dbReference type="GO" id="GO:0099128">
    <property type="term" value="C:mitochondrial [2Fe-2S] assembly complex"/>
    <property type="evidence" value="ECO:0007669"/>
    <property type="project" value="UniProtKB-ARBA"/>
</dbReference>
<dbReference type="RefSeq" id="XP_018225591.1">
    <property type="nucleotide sequence ID" value="XM_018370704.1"/>
</dbReference>
<evidence type="ECO:0000313" key="16">
    <source>
        <dbReference type="EMBL" id="KTW27709.1"/>
    </source>
</evidence>
<keyword evidence="17" id="KW-1185">Reference proteome</keyword>
<keyword evidence="12" id="KW-0496">Mitochondrion</keyword>
<keyword evidence="9" id="KW-0809">Transit peptide</keyword>
<evidence type="ECO:0000259" key="15">
    <source>
        <dbReference type="PROSITE" id="PS50075"/>
    </source>
</evidence>
<proteinExistence type="inferred from homology"/>
<dbReference type="HAMAP" id="MF_01217">
    <property type="entry name" value="Acyl_carrier"/>
    <property type="match status" value="1"/>
</dbReference>
<evidence type="ECO:0000256" key="7">
    <source>
        <dbReference type="ARBA" id="ARBA00022553"/>
    </source>
</evidence>
<dbReference type="Pfam" id="PF00550">
    <property type="entry name" value="PP-binding"/>
    <property type="match status" value="1"/>
</dbReference>
<protein>
    <recommendedName>
        <fullName evidence="14">Acyl carrier protein</fullName>
    </recommendedName>
</protein>
<evidence type="ECO:0000256" key="13">
    <source>
        <dbReference type="ARBA" id="ARBA00023160"/>
    </source>
</evidence>
<evidence type="ECO:0000256" key="10">
    <source>
        <dbReference type="ARBA" id="ARBA00022982"/>
    </source>
</evidence>
<dbReference type="Gene3D" id="1.10.1200.10">
    <property type="entry name" value="ACP-like"/>
    <property type="match status" value="1"/>
</dbReference>
<evidence type="ECO:0000313" key="17">
    <source>
        <dbReference type="Proteomes" id="UP000054454"/>
    </source>
</evidence>
<evidence type="ECO:0000256" key="14">
    <source>
        <dbReference type="RuleBase" id="RU000722"/>
    </source>
</evidence>
<keyword evidence="11" id="KW-0443">Lipid metabolism</keyword>
<dbReference type="NCBIfam" id="NF002148">
    <property type="entry name" value="PRK00982.1-2"/>
    <property type="match status" value="1"/>
</dbReference>
<dbReference type="GO" id="GO:0000035">
    <property type="term" value="F:acyl binding"/>
    <property type="evidence" value="ECO:0007669"/>
    <property type="project" value="TreeGrafter"/>
</dbReference>
<dbReference type="InterPro" id="IPR003231">
    <property type="entry name" value="ACP"/>
</dbReference>
<dbReference type="FunFam" id="1.10.1200.10:FF:000003">
    <property type="entry name" value="Acyl carrier protein"/>
    <property type="match status" value="1"/>
</dbReference>
<dbReference type="GeneID" id="28936907"/>
<dbReference type="NCBIfam" id="TIGR00517">
    <property type="entry name" value="acyl_carrier"/>
    <property type="match status" value="1"/>
</dbReference>
<keyword evidence="7" id="KW-0597">Phosphoprotein</keyword>
<keyword evidence="8" id="KW-0276">Fatty acid metabolism</keyword>
<comment type="similarity">
    <text evidence="3">Belongs to the acyl carrier protein (ACP) family.</text>
</comment>
<dbReference type="PANTHER" id="PTHR20863:SF28">
    <property type="entry name" value="ACYL CARRIER PROTEIN, MITOCHONDRIAL"/>
    <property type="match status" value="1"/>
</dbReference>
<evidence type="ECO:0000256" key="4">
    <source>
        <dbReference type="ARBA" id="ARBA00022448"/>
    </source>
</evidence>